<dbReference type="InterPro" id="IPR014746">
    <property type="entry name" value="Gln_synth/guanido_kin_cat_dom"/>
</dbReference>
<dbReference type="Pfam" id="PF00120">
    <property type="entry name" value="Gln-synt_C"/>
    <property type="match status" value="1"/>
</dbReference>
<name>A0ABM9AWT0_9BACT</name>
<proteinExistence type="inferred from homology"/>
<reference evidence="5" key="1">
    <citation type="submission" date="2021-12" db="EMBL/GenBank/DDBJ databases">
        <authorList>
            <person name="Rodrigo-Torres L."/>
            <person name="Arahal R. D."/>
            <person name="Lucena T."/>
        </authorList>
    </citation>
    <scope>NUCLEOTIDE SEQUENCE</scope>
    <source>
        <strain evidence="5">CECT 8419</strain>
    </source>
</reference>
<dbReference type="SMART" id="SM01230">
    <property type="entry name" value="Gln-synt_C"/>
    <property type="match status" value="1"/>
</dbReference>
<dbReference type="Proteomes" id="UP000837803">
    <property type="component" value="Unassembled WGS sequence"/>
</dbReference>
<keyword evidence="1 5" id="KW-0436">Ligase</keyword>
<dbReference type="InterPro" id="IPR008146">
    <property type="entry name" value="Gln_synth_cat_dom"/>
</dbReference>
<dbReference type="PANTHER" id="PTHR43785:SF12">
    <property type="entry name" value="TYPE-1 GLUTAMINE SYNTHETASE 2"/>
    <property type="match status" value="1"/>
</dbReference>
<keyword evidence="6" id="KW-1185">Reference proteome</keyword>
<dbReference type="EMBL" id="CAKLPZ010000001">
    <property type="protein sequence ID" value="CAH0999194.1"/>
    <property type="molecule type" value="Genomic_DNA"/>
</dbReference>
<gene>
    <name evidence="5" type="primary">ipuC</name>
    <name evidence="5" type="ORF">LEM8419_00491</name>
</gene>
<evidence type="ECO:0000256" key="2">
    <source>
        <dbReference type="PROSITE-ProRule" id="PRU01331"/>
    </source>
</evidence>
<evidence type="ECO:0000259" key="4">
    <source>
        <dbReference type="PROSITE" id="PS51987"/>
    </source>
</evidence>
<evidence type="ECO:0000256" key="1">
    <source>
        <dbReference type="ARBA" id="ARBA00022598"/>
    </source>
</evidence>
<organism evidence="5 6">
    <name type="scientific">Neolewinella maritima</name>
    <dbReference type="NCBI Taxonomy" id="1383882"/>
    <lineage>
        <taxon>Bacteria</taxon>
        <taxon>Pseudomonadati</taxon>
        <taxon>Bacteroidota</taxon>
        <taxon>Saprospiria</taxon>
        <taxon>Saprospirales</taxon>
        <taxon>Lewinellaceae</taxon>
        <taxon>Neolewinella</taxon>
    </lineage>
</organism>
<dbReference type="Gene3D" id="3.10.20.70">
    <property type="entry name" value="Glutamine synthetase, N-terminal domain"/>
    <property type="match status" value="1"/>
</dbReference>
<feature type="domain" description="GS catalytic" evidence="4">
    <location>
        <begin position="111"/>
        <end position="447"/>
    </location>
</feature>
<dbReference type="Gene3D" id="3.30.590.10">
    <property type="entry name" value="Glutamine synthetase/guanido kinase, catalytic domain"/>
    <property type="match status" value="1"/>
</dbReference>
<comment type="caution">
    <text evidence="5">The sequence shown here is derived from an EMBL/GenBank/DDBJ whole genome shotgun (WGS) entry which is preliminary data.</text>
</comment>
<evidence type="ECO:0000313" key="6">
    <source>
        <dbReference type="Proteomes" id="UP000837803"/>
    </source>
</evidence>
<dbReference type="PANTHER" id="PTHR43785">
    <property type="entry name" value="GAMMA-GLUTAMYLPUTRESCINE SYNTHETASE"/>
    <property type="match status" value="1"/>
</dbReference>
<dbReference type="RefSeq" id="WP_238749389.1">
    <property type="nucleotide sequence ID" value="NZ_CAKLPZ010000001.1"/>
</dbReference>
<accession>A0ABM9AWT0</accession>
<evidence type="ECO:0000256" key="3">
    <source>
        <dbReference type="RuleBase" id="RU000384"/>
    </source>
</evidence>
<dbReference type="InterPro" id="IPR036651">
    <property type="entry name" value="Gln_synt_N_sf"/>
</dbReference>
<protein>
    <submittedName>
        <fullName evidence="5">Glutamate--isopropylamine ligase</fullName>
        <ecNumber evidence="5">6.3.2.-</ecNumber>
    </submittedName>
</protein>
<dbReference type="GO" id="GO:0016874">
    <property type="term" value="F:ligase activity"/>
    <property type="evidence" value="ECO:0007669"/>
    <property type="project" value="UniProtKB-KW"/>
</dbReference>
<evidence type="ECO:0000313" key="5">
    <source>
        <dbReference type="EMBL" id="CAH0999194.1"/>
    </source>
</evidence>
<sequence>MRLTPEALHHLDAPFIKLGIMDTDGVLRTKYLSRDKLQSALASGSSLCNVTFAWDIQDTVYADQPLPDPGFADARLTIDAGSGRTLPWEADTPLLLGDFSNDAGPAGTACPRSLLRRTVARAAKLGLRAEFGPEYEWFAYRETPASLTRKHYRHLTPLSPGMFGYSSLRTGQHAGFWQALAEQLNQVGVPLEGFHTETGPGALEAALVHQSPLEAADRATVFKETVKQVSYRHGLLASFMAKPSAELPGCGGHLHQSVWGDDNVNLFHEPAGRYGMSVQGEQYLAGQLQLLPALMPLFAPFVNSYKRYVPGSWAAVRANWGIDNRTVALRYVSGTPSAARLELRVPGADANPYLVMAAALTAGLYGIEQELTLDLAPLQGSAYEQHIGAPLAKDLGAAAGAMEAEPLVRNLLGEEFTDQFLRSRRWEWQRYQRAVTDWERERYFELA</sequence>
<comment type="similarity">
    <text evidence="2 3">Belongs to the glutamine synthetase family.</text>
</comment>
<dbReference type="PROSITE" id="PS51987">
    <property type="entry name" value="GS_CATALYTIC"/>
    <property type="match status" value="1"/>
</dbReference>
<dbReference type="EC" id="6.3.2.-" evidence="5"/>
<dbReference type="SUPFAM" id="SSF55931">
    <property type="entry name" value="Glutamine synthetase/guanido kinase"/>
    <property type="match status" value="1"/>
</dbReference>